<dbReference type="InterPro" id="IPR000843">
    <property type="entry name" value="HTH_LacI"/>
</dbReference>
<evidence type="ECO:0000256" key="2">
    <source>
        <dbReference type="ARBA" id="ARBA00023125"/>
    </source>
</evidence>
<feature type="domain" description="HTH lacI-type" evidence="4">
    <location>
        <begin position="2"/>
        <end position="56"/>
    </location>
</feature>
<dbReference type="Pfam" id="PF13377">
    <property type="entry name" value="Peripla_BP_3"/>
    <property type="match status" value="1"/>
</dbReference>
<dbReference type="SUPFAM" id="SSF47413">
    <property type="entry name" value="lambda repressor-like DNA-binding domains"/>
    <property type="match status" value="1"/>
</dbReference>
<dbReference type="Gene3D" id="3.40.50.2300">
    <property type="match status" value="2"/>
</dbReference>
<evidence type="ECO:0000313" key="6">
    <source>
        <dbReference type="Proteomes" id="UP001312865"/>
    </source>
</evidence>
<dbReference type="EMBL" id="JBBAXC010000001">
    <property type="protein sequence ID" value="MEI5905576.1"/>
    <property type="molecule type" value="Genomic_DNA"/>
</dbReference>
<sequence length="325" mass="36709">MATMKEVAKAAGVSIITVSRVINTPEKVKKETREKVLKYMQELDFKTNQTAKALVSNRTKVIHVYIPNGLEAANPFVMNVIAGISEELSKSYYSLFLRRDRDIPLKSDGIIAMGLNKSDDEWLANINETPIVLFGHTDLPIDWLDVDNKQGAYKMTDYIIKQGHRKIGFIGIDENKRFATDRLQGYCEALHDHEMKVENKFIRFTANEEIYGYEKTLDLLTKEDVSALFCSSDVLALGALRAARTLRRKVPEELSIAGFDGFGLDLLAYPALTTMTQPVYEAGKQLAMMILDRIENPNHAVNQKMVKTSLTIRKSVRNLKADTEE</sequence>
<evidence type="ECO:0000259" key="4">
    <source>
        <dbReference type="PROSITE" id="PS50932"/>
    </source>
</evidence>
<dbReference type="SMART" id="SM00354">
    <property type="entry name" value="HTH_LACI"/>
    <property type="match status" value="1"/>
</dbReference>
<keyword evidence="1" id="KW-0805">Transcription regulation</keyword>
<dbReference type="RefSeq" id="WP_336584992.1">
    <property type="nucleotide sequence ID" value="NZ_JBBAXC010000001.1"/>
</dbReference>
<dbReference type="Gene3D" id="1.10.260.40">
    <property type="entry name" value="lambda repressor-like DNA-binding domains"/>
    <property type="match status" value="1"/>
</dbReference>
<dbReference type="PANTHER" id="PTHR30146">
    <property type="entry name" value="LACI-RELATED TRANSCRIPTIONAL REPRESSOR"/>
    <property type="match status" value="1"/>
</dbReference>
<organism evidence="5 6">
    <name type="scientific">Bacillus spongiae</name>
    <dbReference type="NCBI Taxonomy" id="2683610"/>
    <lineage>
        <taxon>Bacteria</taxon>
        <taxon>Bacillati</taxon>
        <taxon>Bacillota</taxon>
        <taxon>Bacilli</taxon>
        <taxon>Bacillales</taxon>
        <taxon>Bacillaceae</taxon>
        <taxon>Bacillus</taxon>
    </lineage>
</organism>
<dbReference type="SUPFAM" id="SSF53822">
    <property type="entry name" value="Periplasmic binding protein-like I"/>
    <property type="match status" value="1"/>
</dbReference>
<proteinExistence type="predicted"/>
<dbReference type="PANTHER" id="PTHR30146:SF154">
    <property type="entry name" value="TRANSCRIPTION REGULATOR, MEMBER OF GALR FAMILY"/>
    <property type="match status" value="1"/>
</dbReference>
<reference evidence="5 6" key="1">
    <citation type="journal article" date="2018" name="J. Microbiol.">
        <title>Bacillus spongiae sp. nov., isolated from sponge of Jeju Island.</title>
        <authorList>
            <person name="Lee G.E."/>
            <person name="Im W.T."/>
            <person name="Park J.S."/>
        </authorList>
    </citation>
    <scope>NUCLEOTIDE SEQUENCE [LARGE SCALE GENOMIC DNA]</scope>
    <source>
        <strain evidence="5 6">135PIL107-10</strain>
    </source>
</reference>
<dbReference type="CDD" id="cd06267">
    <property type="entry name" value="PBP1_LacI_sugar_binding-like"/>
    <property type="match status" value="1"/>
</dbReference>
<dbReference type="InterPro" id="IPR046335">
    <property type="entry name" value="LacI/GalR-like_sensor"/>
</dbReference>
<dbReference type="PROSITE" id="PS50932">
    <property type="entry name" value="HTH_LACI_2"/>
    <property type="match status" value="1"/>
</dbReference>
<evidence type="ECO:0000313" key="5">
    <source>
        <dbReference type="EMBL" id="MEI5905576.1"/>
    </source>
</evidence>
<dbReference type="Pfam" id="PF00356">
    <property type="entry name" value="LacI"/>
    <property type="match status" value="1"/>
</dbReference>
<evidence type="ECO:0000256" key="3">
    <source>
        <dbReference type="ARBA" id="ARBA00023163"/>
    </source>
</evidence>
<dbReference type="PRINTS" id="PR00036">
    <property type="entry name" value="HTHLACI"/>
</dbReference>
<name>A0ABU8H8P1_9BACI</name>
<evidence type="ECO:0000256" key="1">
    <source>
        <dbReference type="ARBA" id="ARBA00023015"/>
    </source>
</evidence>
<dbReference type="InterPro" id="IPR010982">
    <property type="entry name" value="Lambda_DNA-bd_dom_sf"/>
</dbReference>
<accession>A0ABU8H8P1</accession>
<dbReference type="Proteomes" id="UP001312865">
    <property type="component" value="Unassembled WGS sequence"/>
</dbReference>
<keyword evidence="2 5" id="KW-0238">DNA-binding</keyword>
<dbReference type="InterPro" id="IPR028082">
    <property type="entry name" value="Peripla_BP_I"/>
</dbReference>
<keyword evidence="6" id="KW-1185">Reference proteome</keyword>
<dbReference type="PROSITE" id="PS00356">
    <property type="entry name" value="HTH_LACI_1"/>
    <property type="match status" value="1"/>
</dbReference>
<comment type="caution">
    <text evidence="5">The sequence shown here is derived from an EMBL/GenBank/DDBJ whole genome shotgun (WGS) entry which is preliminary data.</text>
</comment>
<protein>
    <submittedName>
        <fullName evidence="5">LacI family DNA-binding transcriptional regulator</fullName>
    </submittedName>
</protein>
<keyword evidence="3" id="KW-0804">Transcription</keyword>
<dbReference type="GO" id="GO:0003677">
    <property type="term" value="F:DNA binding"/>
    <property type="evidence" value="ECO:0007669"/>
    <property type="project" value="UniProtKB-KW"/>
</dbReference>
<dbReference type="CDD" id="cd01392">
    <property type="entry name" value="HTH_LacI"/>
    <property type="match status" value="1"/>
</dbReference>
<gene>
    <name evidence="5" type="ORF">WAK64_00665</name>
</gene>